<dbReference type="AlphaFoldDB" id="A0A6J4NLW5"/>
<gene>
    <name evidence="1" type="ORF">AVDCRST_MAG60-1594</name>
</gene>
<evidence type="ECO:0000313" key="1">
    <source>
        <dbReference type="EMBL" id="CAA9391861.1"/>
    </source>
</evidence>
<protein>
    <submittedName>
        <fullName evidence="1">Uncharacterized protein</fullName>
    </submittedName>
</protein>
<name>A0A6J4NLW5_9ACTN</name>
<reference evidence="1" key="1">
    <citation type="submission" date="2020-02" db="EMBL/GenBank/DDBJ databases">
        <authorList>
            <person name="Meier V. D."/>
        </authorList>
    </citation>
    <scope>NUCLEOTIDE SEQUENCE</scope>
    <source>
        <strain evidence="1">AVDCRST_MAG60</strain>
    </source>
</reference>
<proteinExistence type="predicted"/>
<organism evidence="1">
    <name type="scientific">uncultured Nocardioides sp</name>
    <dbReference type="NCBI Taxonomy" id="198441"/>
    <lineage>
        <taxon>Bacteria</taxon>
        <taxon>Bacillati</taxon>
        <taxon>Actinomycetota</taxon>
        <taxon>Actinomycetes</taxon>
        <taxon>Propionibacteriales</taxon>
        <taxon>Nocardioidaceae</taxon>
        <taxon>Nocardioides</taxon>
        <taxon>environmental samples</taxon>
    </lineage>
</organism>
<accession>A0A6J4NLW5</accession>
<sequence>MISGRPGRCVARTCSRGPGDALDDVVGPRVEPEELVTSVEELDDVVRTPIAELAAPGPGGFVGLGARVVVHATSLIDEC</sequence>
<dbReference type="EMBL" id="CADCUN010000172">
    <property type="protein sequence ID" value="CAA9391861.1"/>
    <property type="molecule type" value="Genomic_DNA"/>
</dbReference>